<protein>
    <submittedName>
        <fullName evidence="1">Uncharacterized protein</fullName>
    </submittedName>
</protein>
<proteinExistence type="predicted"/>
<dbReference type="Proteomes" id="UP001062846">
    <property type="component" value="Chromosome 10"/>
</dbReference>
<keyword evidence="2" id="KW-1185">Reference proteome</keyword>
<organism evidence="1 2">
    <name type="scientific">Rhododendron molle</name>
    <name type="common">Chinese azalea</name>
    <name type="synonym">Azalea mollis</name>
    <dbReference type="NCBI Taxonomy" id="49168"/>
    <lineage>
        <taxon>Eukaryota</taxon>
        <taxon>Viridiplantae</taxon>
        <taxon>Streptophyta</taxon>
        <taxon>Embryophyta</taxon>
        <taxon>Tracheophyta</taxon>
        <taxon>Spermatophyta</taxon>
        <taxon>Magnoliopsida</taxon>
        <taxon>eudicotyledons</taxon>
        <taxon>Gunneridae</taxon>
        <taxon>Pentapetalae</taxon>
        <taxon>asterids</taxon>
        <taxon>Ericales</taxon>
        <taxon>Ericaceae</taxon>
        <taxon>Ericoideae</taxon>
        <taxon>Rhodoreae</taxon>
        <taxon>Rhododendron</taxon>
    </lineage>
</organism>
<comment type="caution">
    <text evidence="1">The sequence shown here is derived from an EMBL/GenBank/DDBJ whole genome shotgun (WGS) entry which is preliminary data.</text>
</comment>
<evidence type="ECO:0000313" key="1">
    <source>
        <dbReference type="EMBL" id="KAI8535938.1"/>
    </source>
</evidence>
<dbReference type="EMBL" id="CM046397">
    <property type="protein sequence ID" value="KAI8535938.1"/>
    <property type="molecule type" value="Genomic_DNA"/>
</dbReference>
<gene>
    <name evidence="1" type="ORF">RHMOL_Rhmol10G0214600</name>
</gene>
<sequence length="147" mass="16719">MSLNMIEKYDKYWENTHGFLGVAAVLDPRLKMPLIKYYYSSIYEECDDEMIESIMRRFDLLTIYECKNKKDGVSAIKPPASTNTTVVIPNRNRLHPKTLKALMCTQSWLAALDNGGEATIPKNPFPTINDDDKDVEECVSGVTYVDS</sequence>
<reference evidence="1" key="1">
    <citation type="submission" date="2022-02" db="EMBL/GenBank/DDBJ databases">
        <title>Plant Genome Project.</title>
        <authorList>
            <person name="Zhang R.-G."/>
        </authorList>
    </citation>
    <scope>NUCLEOTIDE SEQUENCE</scope>
    <source>
        <strain evidence="1">AT1</strain>
    </source>
</reference>
<evidence type="ECO:0000313" key="2">
    <source>
        <dbReference type="Proteomes" id="UP001062846"/>
    </source>
</evidence>
<accession>A0ACC0M4G4</accession>
<name>A0ACC0M4G4_RHOML</name>